<dbReference type="GO" id="GO:1990904">
    <property type="term" value="C:ribonucleoprotein complex"/>
    <property type="evidence" value="ECO:0007669"/>
    <property type="project" value="UniProtKB-KW"/>
</dbReference>
<dbReference type="VEuPathDB" id="MicrosporidiaDB:NAPIS_ORF00463"/>
<reference evidence="1 2" key="1">
    <citation type="journal article" date="2013" name="BMC Genomics">
        <title>Genome sequencing and comparative genomics of honey bee microsporidia, Nosema apis reveal novel insights into host-parasite interactions.</title>
        <authorList>
            <person name="Chen Yp."/>
            <person name="Pettis J.S."/>
            <person name="Zhao Y."/>
            <person name="Liu X."/>
            <person name="Tallon L.J."/>
            <person name="Sadzewicz L.D."/>
            <person name="Li R."/>
            <person name="Zheng H."/>
            <person name="Huang S."/>
            <person name="Zhang X."/>
            <person name="Hamilton M.C."/>
            <person name="Pernal S.F."/>
            <person name="Melathopoulos A.P."/>
            <person name="Yan X."/>
            <person name="Evans J.D."/>
        </authorList>
    </citation>
    <scope>NUCLEOTIDE SEQUENCE [LARGE SCALE GENOMIC DNA]</scope>
    <source>
        <strain evidence="1 2">BRL 01</strain>
    </source>
</reference>
<dbReference type="Proteomes" id="UP000053780">
    <property type="component" value="Unassembled WGS sequence"/>
</dbReference>
<organism evidence="1 2">
    <name type="scientific">Vairimorpha apis BRL 01</name>
    <dbReference type="NCBI Taxonomy" id="1037528"/>
    <lineage>
        <taxon>Eukaryota</taxon>
        <taxon>Fungi</taxon>
        <taxon>Fungi incertae sedis</taxon>
        <taxon>Microsporidia</taxon>
        <taxon>Nosematidae</taxon>
        <taxon>Vairimorpha</taxon>
    </lineage>
</organism>
<accession>T0MFW2</accession>
<name>T0MFW2_9MICR</name>
<sequence>MHLRGKTHQLMKKTLLLEKLEDEIVKDEIEAIKRQINPYLLNEKNYGFRLPPINFPKNFKIPEEPKNFKLPKFFDFTNHENFKTDINETLQNMHKKFKKL</sequence>
<evidence type="ECO:0000313" key="2">
    <source>
        <dbReference type="Proteomes" id="UP000053780"/>
    </source>
</evidence>
<keyword evidence="2" id="KW-1185">Reference proteome</keyword>
<keyword evidence="1" id="KW-0687">Ribonucleoprotein</keyword>
<protein>
    <submittedName>
        <fullName evidence="1">U1 small nuclear ribonucleoprotein</fullName>
    </submittedName>
</protein>
<dbReference type="OrthoDB" id="2417221at2759"/>
<dbReference type="AlphaFoldDB" id="T0MFW2"/>
<dbReference type="EMBL" id="KE647057">
    <property type="protein sequence ID" value="EQB61966.1"/>
    <property type="molecule type" value="Genomic_DNA"/>
</dbReference>
<proteinExistence type="predicted"/>
<gene>
    <name evidence="1" type="ORF">NAPIS_ORF00463</name>
</gene>
<evidence type="ECO:0000313" key="1">
    <source>
        <dbReference type="EMBL" id="EQB61966.1"/>
    </source>
</evidence>
<dbReference type="HOGENOM" id="CLU_164885_0_0_1"/>